<dbReference type="AlphaFoldDB" id="A0A9W8K5F2"/>
<evidence type="ECO:0000313" key="15">
    <source>
        <dbReference type="Proteomes" id="UP001148786"/>
    </source>
</evidence>
<dbReference type="InterPro" id="IPR004014">
    <property type="entry name" value="ATPase_P-typ_cation-transptr_N"/>
</dbReference>
<feature type="transmembrane region" description="Helical" evidence="12">
    <location>
        <begin position="385"/>
        <end position="408"/>
    </location>
</feature>
<dbReference type="InterPro" id="IPR008250">
    <property type="entry name" value="ATPase_P-typ_transduc_dom_A_sf"/>
</dbReference>
<dbReference type="Gene3D" id="3.40.1110.10">
    <property type="entry name" value="Calcium-transporting ATPase, cytoplasmic domain N"/>
    <property type="match status" value="1"/>
</dbReference>
<evidence type="ECO:0000256" key="7">
    <source>
        <dbReference type="ARBA" id="ARBA00022741"/>
    </source>
</evidence>
<dbReference type="SUPFAM" id="SSF81665">
    <property type="entry name" value="Calcium ATPase, transmembrane domain M"/>
    <property type="match status" value="1"/>
</dbReference>
<dbReference type="NCBIfam" id="TIGR01647">
    <property type="entry name" value="ATPase-IIIA_H"/>
    <property type="match status" value="1"/>
</dbReference>
<dbReference type="GO" id="GO:0120029">
    <property type="term" value="P:proton export across plasma membrane"/>
    <property type="evidence" value="ECO:0007669"/>
    <property type="project" value="InterPro"/>
</dbReference>
<evidence type="ECO:0000256" key="4">
    <source>
        <dbReference type="ARBA" id="ARBA00012476"/>
    </source>
</evidence>
<keyword evidence="10 12" id="KW-1133">Transmembrane helix</keyword>
<dbReference type="OrthoDB" id="116380at2759"/>
<dbReference type="InterPro" id="IPR036412">
    <property type="entry name" value="HAD-like_sf"/>
</dbReference>
<dbReference type="Pfam" id="PF00122">
    <property type="entry name" value="E1-E2_ATPase"/>
    <property type="match status" value="1"/>
</dbReference>
<feature type="transmembrane region" description="Helical" evidence="12">
    <location>
        <begin position="1048"/>
        <end position="1068"/>
    </location>
</feature>
<evidence type="ECO:0000256" key="10">
    <source>
        <dbReference type="ARBA" id="ARBA00022989"/>
    </source>
</evidence>
<comment type="caution">
    <text evidence="14">The sequence shown here is derived from an EMBL/GenBank/DDBJ whole genome shotgun (WGS) entry which is preliminary data.</text>
</comment>
<dbReference type="InterPro" id="IPR001757">
    <property type="entry name" value="P_typ_ATPase"/>
</dbReference>
<dbReference type="EC" id="7.1.2.1" evidence="4"/>
<dbReference type="PROSITE" id="PS00154">
    <property type="entry name" value="ATPASE_E1_E2"/>
    <property type="match status" value="1"/>
</dbReference>
<dbReference type="SUPFAM" id="SSF81660">
    <property type="entry name" value="Metal cation-transporting ATPase, ATP-binding domain N"/>
    <property type="match status" value="1"/>
</dbReference>
<evidence type="ECO:0000259" key="13">
    <source>
        <dbReference type="SMART" id="SM00831"/>
    </source>
</evidence>
<proteinExistence type="inferred from homology"/>
<keyword evidence="8" id="KW-0067">ATP-binding</keyword>
<evidence type="ECO:0000256" key="5">
    <source>
        <dbReference type="ARBA" id="ARBA00022553"/>
    </source>
</evidence>
<evidence type="ECO:0000256" key="12">
    <source>
        <dbReference type="SAM" id="Phobius"/>
    </source>
</evidence>
<dbReference type="SMART" id="SM00831">
    <property type="entry name" value="Cation_ATPase_N"/>
    <property type="match status" value="1"/>
</dbReference>
<feature type="transmembrane region" description="Helical" evidence="12">
    <location>
        <begin position="936"/>
        <end position="958"/>
    </location>
</feature>
<dbReference type="InterPro" id="IPR059000">
    <property type="entry name" value="ATPase_P-type_domA"/>
</dbReference>
<sequence>MDPISTTARNLLVVKYCQIASYTALAYDIFITFPQELERIWKRKISGVSVLYLINRYGNLLEFIVVLVVDKLCTTPTGRGKPSELIMILRTYALYNRSLWILIFLLLLLSCQISIAAWTVSASSSLDLPPPLIGDHACLWIMYLVLDVCIFILTLWRTRIYLRSASRSRVITTFMRDGILFFFVITVIHLVNLITFYGDPTDVIQAAGVSFSQHLSSAMISRLVLNLRSGATTPVVMKGPAVRPGGGSRFAWSTSKMTMTMVMAPGELGEEIQVRAAAPMRIRGPQNAMPASYTYFHALCHTILLRMPSCRFESFTIELAPGRKLNEIELDVLEVDEVLKLLQSDWNGLSQEEVDRRLQVFGPNKLEDEHQNLFIHFIGFLWNPLAWTMETFSGITLLLLLTSVICFFNERRAVTGLKALEDSLEIPKVRVRRDGLWKEIVSSHLVPGDLVSFKVDDIVPADCIVVEATNLSVDQAVVTGEPLPQNKEVGDQCICGSTCRNGEAEAVVLSTGSNTFFGHAASLVGEDDTANGIRKIIAQISSLCLLIIGVFVVAEIFVLYAGFHFTYRRGLSSILVLLIGGIPITIPNILSVTLAAGINTLAQCKAIVTRLATFEELAGVSILCFDKTGTLTTNVPTVDRGGMKTYSRFSGEEVVQLAAYASQTENPGAKDAAVLRALEDEKAREGVEILEFRPFNPVDGRTEVTYREKATGRIKRVTKGMTGIIVELCTRNRTEAFENQLEVDVEEAAMRGMSVVAVAYENVPGDDFKADGEGFEFVGFLPIFDPPSQDAKQVIEEARLLGLKVKMLTDGQLSVAKELGRRIGLGDHMYAAKVLREGHPNIDEMISHADGLAGLYPEHRGEVMMRLQAMGYSCAMVGREGSSAAALSSASVGIAVDGATDEVRAAADVILTKPGLSTAIQIVRQSRITIHRMKSCSVYVCAVTILMVVSFAVLAFTYKFDFPPFMTLVIALLNCGTTMTLPLDRALPSHKPDAWDCAEIFSFAIAYGFYLTASTVALVVVIIETSFFQSMFGVQLSSPRPVDPNDPQLHMIAFLQVAILSQALIFITRSHGCFFMERPSFALLGVFVVAQVASSIIAAYGDWGFTQIHHISGGWIGIIWVWNVVWLIPLDGIKFAMKATVVKRLRERRLRKTHEKVEARATGVPVTGTQSRAASIYESFYSNHTNVLKKAVRKVGFKGKFKADREDLRRFTCIQVHRSSQMLARHSNWQPGAAGDPAASAV</sequence>
<feature type="transmembrane region" description="Helical" evidence="12">
    <location>
        <begin position="964"/>
        <end position="983"/>
    </location>
</feature>
<feature type="domain" description="Cation-transporting P-type ATPase N-terminal" evidence="13">
    <location>
        <begin position="329"/>
        <end position="401"/>
    </location>
</feature>
<dbReference type="SUPFAM" id="SSF81653">
    <property type="entry name" value="Calcium ATPase, transduction domain A"/>
    <property type="match status" value="1"/>
</dbReference>
<dbReference type="Pfam" id="PF00690">
    <property type="entry name" value="Cation_ATPase_N"/>
    <property type="match status" value="1"/>
</dbReference>
<dbReference type="GO" id="GO:0005524">
    <property type="term" value="F:ATP binding"/>
    <property type="evidence" value="ECO:0007669"/>
    <property type="project" value="UniProtKB-KW"/>
</dbReference>
<keyword evidence="6 12" id="KW-0812">Transmembrane</keyword>
<feature type="transmembrane region" description="Helical" evidence="12">
    <location>
        <begin position="1107"/>
        <end position="1128"/>
    </location>
</feature>
<comment type="subcellular location">
    <subcellularLocation>
        <location evidence="2">Membrane</location>
        <topology evidence="2">Multi-pass membrane protein</topology>
    </subcellularLocation>
</comment>
<evidence type="ECO:0000256" key="6">
    <source>
        <dbReference type="ARBA" id="ARBA00022692"/>
    </source>
</evidence>
<protein>
    <recommendedName>
        <fullName evidence="4">P-type H(+)-exporting transporter</fullName>
        <ecNumber evidence="4">7.1.2.1</ecNumber>
    </recommendedName>
</protein>
<keyword evidence="15" id="KW-1185">Reference proteome</keyword>
<dbReference type="GO" id="GO:0008553">
    <property type="term" value="F:P-type proton-exporting transporter activity"/>
    <property type="evidence" value="ECO:0007669"/>
    <property type="project" value="UniProtKB-EC"/>
</dbReference>
<evidence type="ECO:0000256" key="1">
    <source>
        <dbReference type="ARBA" id="ARBA00003417"/>
    </source>
</evidence>
<dbReference type="FunFam" id="2.70.150.10:FF:000042">
    <property type="entry name" value="Plasma membrane ATPase"/>
    <property type="match status" value="1"/>
</dbReference>
<dbReference type="InterPro" id="IPR006534">
    <property type="entry name" value="P-type_ATPase_IIIA"/>
</dbReference>
<dbReference type="InterPro" id="IPR018303">
    <property type="entry name" value="ATPase_P-typ_P_site"/>
</dbReference>
<dbReference type="Gene3D" id="2.70.150.10">
    <property type="entry name" value="Calcium-transporting ATPase, cytoplasmic transduction domain A"/>
    <property type="match status" value="1"/>
</dbReference>
<dbReference type="Proteomes" id="UP001148786">
    <property type="component" value="Unassembled WGS sequence"/>
</dbReference>
<comment type="function">
    <text evidence="1">The plasma membrane ATPase of plants and fungi is a hydrogen ion pump. The proton gradient it generates drives the active transport of nutrients by H(+)-symport. The resulting external acidification and/or internal alkinization may mediate growth responses.</text>
</comment>
<dbReference type="Pfam" id="PF00702">
    <property type="entry name" value="Hydrolase"/>
    <property type="match status" value="1"/>
</dbReference>
<accession>A0A9W8K5F2</accession>
<dbReference type="PRINTS" id="PR00119">
    <property type="entry name" value="CATATPASE"/>
</dbReference>
<name>A0A9W8K5F2_9AGAR</name>
<reference evidence="14" key="1">
    <citation type="submission" date="2022-07" db="EMBL/GenBank/DDBJ databases">
        <title>Genome Sequence of Agrocybe chaxingu.</title>
        <authorList>
            <person name="Buettner E."/>
        </authorList>
    </citation>
    <scope>NUCLEOTIDE SEQUENCE</scope>
    <source>
        <strain evidence="14">MP-N11</strain>
    </source>
</reference>
<dbReference type="GO" id="GO:0016887">
    <property type="term" value="F:ATP hydrolysis activity"/>
    <property type="evidence" value="ECO:0007669"/>
    <property type="project" value="InterPro"/>
</dbReference>
<evidence type="ECO:0000313" key="14">
    <source>
        <dbReference type="EMBL" id="KAJ3513293.1"/>
    </source>
</evidence>
<feature type="transmembrane region" description="Helical" evidence="12">
    <location>
        <begin position="1080"/>
        <end position="1101"/>
    </location>
</feature>
<evidence type="ECO:0000256" key="8">
    <source>
        <dbReference type="ARBA" id="ARBA00022840"/>
    </source>
</evidence>
<dbReference type="Pfam" id="PF20151">
    <property type="entry name" value="DUF6533"/>
    <property type="match status" value="1"/>
</dbReference>
<keyword evidence="5" id="KW-0597">Phosphoprotein</keyword>
<evidence type="ECO:0000256" key="3">
    <source>
        <dbReference type="ARBA" id="ARBA00008804"/>
    </source>
</evidence>
<keyword evidence="7" id="KW-0547">Nucleotide-binding</keyword>
<dbReference type="EMBL" id="JANKHO010000206">
    <property type="protein sequence ID" value="KAJ3513293.1"/>
    <property type="molecule type" value="Genomic_DNA"/>
</dbReference>
<feature type="transmembrane region" description="Helical" evidence="12">
    <location>
        <begin position="575"/>
        <end position="602"/>
    </location>
</feature>
<feature type="transmembrane region" description="Helical" evidence="12">
    <location>
        <begin position="543"/>
        <end position="563"/>
    </location>
</feature>
<feature type="transmembrane region" description="Helical" evidence="12">
    <location>
        <begin position="99"/>
        <end position="120"/>
    </location>
</feature>
<dbReference type="PANTHER" id="PTHR42861">
    <property type="entry name" value="CALCIUM-TRANSPORTING ATPASE"/>
    <property type="match status" value="1"/>
</dbReference>
<dbReference type="SUPFAM" id="SSF56784">
    <property type="entry name" value="HAD-like"/>
    <property type="match status" value="1"/>
</dbReference>
<organism evidence="14 15">
    <name type="scientific">Agrocybe chaxingu</name>
    <dbReference type="NCBI Taxonomy" id="84603"/>
    <lineage>
        <taxon>Eukaryota</taxon>
        <taxon>Fungi</taxon>
        <taxon>Dikarya</taxon>
        <taxon>Basidiomycota</taxon>
        <taxon>Agaricomycotina</taxon>
        <taxon>Agaricomycetes</taxon>
        <taxon>Agaricomycetidae</taxon>
        <taxon>Agaricales</taxon>
        <taxon>Agaricineae</taxon>
        <taxon>Strophariaceae</taxon>
        <taxon>Agrocybe</taxon>
    </lineage>
</organism>
<evidence type="ECO:0000256" key="11">
    <source>
        <dbReference type="ARBA" id="ARBA00023136"/>
    </source>
</evidence>
<dbReference type="InterPro" id="IPR023214">
    <property type="entry name" value="HAD_sf"/>
</dbReference>
<dbReference type="InterPro" id="IPR023299">
    <property type="entry name" value="ATPase_P-typ_cyto_dom_N"/>
</dbReference>
<keyword evidence="11 12" id="KW-0472">Membrane</keyword>
<evidence type="ECO:0000256" key="9">
    <source>
        <dbReference type="ARBA" id="ARBA00022967"/>
    </source>
</evidence>
<feature type="transmembrane region" description="Helical" evidence="12">
    <location>
        <begin position="140"/>
        <end position="158"/>
    </location>
</feature>
<dbReference type="Gene3D" id="3.40.50.1000">
    <property type="entry name" value="HAD superfamily/HAD-like"/>
    <property type="match status" value="1"/>
</dbReference>
<evidence type="ECO:0000256" key="2">
    <source>
        <dbReference type="ARBA" id="ARBA00004141"/>
    </source>
</evidence>
<keyword evidence="9" id="KW-1278">Translocase</keyword>
<dbReference type="GO" id="GO:0016020">
    <property type="term" value="C:membrane"/>
    <property type="evidence" value="ECO:0007669"/>
    <property type="project" value="UniProtKB-SubCell"/>
</dbReference>
<dbReference type="Gene3D" id="1.20.1110.10">
    <property type="entry name" value="Calcium-transporting ATPase, transmembrane domain"/>
    <property type="match status" value="1"/>
</dbReference>
<dbReference type="InterPro" id="IPR045340">
    <property type="entry name" value="DUF6533"/>
</dbReference>
<feature type="transmembrane region" description="Helical" evidence="12">
    <location>
        <begin position="179"/>
        <end position="198"/>
    </location>
</feature>
<dbReference type="NCBIfam" id="TIGR01494">
    <property type="entry name" value="ATPase_P-type"/>
    <property type="match status" value="1"/>
</dbReference>
<feature type="transmembrane region" description="Helical" evidence="12">
    <location>
        <begin position="1004"/>
        <end position="1028"/>
    </location>
</feature>
<comment type="similarity">
    <text evidence="3">Belongs to the cation transport ATPase (P-type) (TC 3.A.3) family. Type IIIA subfamily.</text>
</comment>
<gene>
    <name evidence="14" type="ORF">NLJ89_g3023</name>
</gene>
<dbReference type="PRINTS" id="PR00120">
    <property type="entry name" value="HATPASE"/>
</dbReference>
<dbReference type="InterPro" id="IPR023298">
    <property type="entry name" value="ATPase_P-typ_TM_dom_sf"/>
</dbReference>